<reference evidence="2 3" key="1">
    <citation type="submission" date="2016-11" db="EMBL/GenBank/DDBJ databases">
        <title>Whole genomes of Flavobacteriaceae.</title>
        <authorList>
            <person name="Stine C."/>
            <person name="Li C."/>
            <person name="Tadesse D."/>
        </authorList>
    </citation>
    <scope>NUCLEOTIDE SEQUENCE [LARGE SCALE GENOMIC DNA]</scope>
    <source>
        <strain evidence="2 3">DSM 18292</strain>
    </source>
</reference>
<keyword evidence="1" id="KW-0812">Transmembrane</keyword>
<keyword evidence="1" id="KW-0472">Membrane</keyword>
<feature type="transmembrane region" description="Helical" evidence="1">
    <location>
        <begin position="107"/>
        <end position="127"/>
    </location>
</feature>
<keyword evidence="3" id="KW-1185">Reference proteome</keyword>
<organism evidence="2 3">
    <name type="scientific">Flavobacterium hercynium</name>
    <dbReference type="NCBI Taxonomy" id="387094"/>
    <lineage>
        <taxon>Bacteria</taxon>
        <taxon>Pseudomonadati</taxon>
        <taxon>Bacteroidota</taxon>
        <taxon>Flavobacteriia</taxon>
        <taxon>Flavobacteriales</taxon>
        <taxon>Flavobacteriaceae</taxon>
        <taxon>Flavobacterium</taxon>
    </lineage>
</organism>
<dbReference type="Proteomes" id="UP000198345">
    <property type="component" value="Unassembled WGS sequence"/>
</dbReference>
<proteinExistence type="predicted"/>
<dbReference type="RefSeq" id="WP_089048564.1">
    <property type="nucleotide sequence ID" value="NZ_FXTV01000002.1"/>
</dbReference>
<dbReference type="AlphaFoldDB" id="A0A226HML0"/>
<evidence type="ECO:0000313" key="3">
    <source>
        <dbReference type="Proteomes" id="UP000198345"/>
    </source>
</evidence>
<feature type="transmembrane region" description="Helical" evidence="1">
    <location>
        <begin position="40"/>
        <end position="63"/>
    </location>
</feature>
<accession>A0A226HML0</accession>
<sequence>MKKIIHLAFLMFFVHSISLFLILSKMNALISEDDRTPGRGIYFIIAMAFTTIIYSIVLGIIWIEKQMDIKYKSIVLFLAYGNCLLEFYFNSTLQFQLFERPDRFDHLAIFFILLYFIFELFLTYYIVNNKMYKSDE</sequence>
<protein>
    <submittedName>
        <fullName evidence="2">Uncharacterized protein</fullName>
    </submittedName>
</protein>
<comment type="caution">
    <text evidence="2">The sequence shown here is derived from an EMBL/GenBank/DDBJ whole genome shotgun (WGS) entry which is preliminary data.</text>
</comment>
<gene>
    <name evidence="2" type="ORF">B0A66_04045</name>
</gene>
<name>A0A226HML0_9FLAO</name>
<dbReference type="EMBL" id="MUGW01000008">
    <property type="protein sequence ID" value="OXA94901.1"/>
    <property type="molecule type" value="Genomic_DNA"/>
</dbReference>
<evidence type="ECO:0000256" key="1">
    <source>
        <dbReference type="SAM" id="Phobius"/>
    </source>
</evidence>
<feature type="transmembrane region" description="Helical" evidence="1">
    <location>
        <begin position="7"/>
        <end position="28"/>
    </location>
</feature>
<keyword evidence="1" id="KW-1133">Transmembrane helix</keyword>
<evidence type="ECO:0000313" key="2">
    <source>
        <dbReference type="EMBL" id="OXA94901.1"/>
    </source>
</evidence>
<feature type="transmembrane region" description="Helical" evidence="1">
    <location>
        <begin position="75"/>
        <end position="95"/>
    </location>
</feature>